<organism evidence="3">
    <name type="scientific">Naegleria gruberi</name>
    <name type="common">Amoeba</name>
    <dbReference type="NCBI Taxonomy" id="5762"/>
    <lineage>
        <taxon>Eukaryota</taxon>
        <taxon>Discoba</taxon>
        <taxon>Heterolobosea</taxon>
        <taxon>Tetramitia</taxon>
        <taxon>Eutetramitia</taxon>
        <taxon>Vahlkampfiidae</taxon>
        <taxon>Naegleria</taxon>
    </lineage>
</organism>
<accession>D2W348</accession>
<evidence type="ECO:0000313" key="3">
    <source>
        <dbReference type="Proteomes" id="UP000006671"/>
    </source>
</evidence>
<feature type="chain" id="PRO_5003038172" evidence="1">
    <location>
        <begin position="20"/>
        <end position="250"/>
    </location>
</feature>
<dbReference type="EMBL" id="GG738929">
    <property type="protein sequence ID" value="EFC36552.1"/>
    <property type="molecule type" value="Genomic_DNA"/>
</dbReference>
<dbReference type="InParanoid" id="D2W348"/>
<dbReference type="GeneID" id="8856539"/>
<evidence type="ECO:0000256" key="1">
    <source>
        <dbReference type="SAM" id="SignalP"/>
    </source>
</evidence>
<sequence length="250" mass="28785">MAKLKWVLLLTLFLYCVCCCVVNGHSFVSKTFDQLDSTLSLVYVNDYLTAVVWKNVSENYNLTSSKDVTTLMKQHNLLDIAFIPASLKMSTLWTKLNSDFNQKRIVNFYGFVKGYGQRFHILEDFDMIITSRNLFLEMFRNYHRGSGKRTPVGHLYETSDFNFIDLYPYSVYQVDENATGLNLSISVSQPSCVNSSSLLTSFDYEPPLFNSFRIMKYGGEMVSDYDLECLKSCGNNFKILSKVGFLKYCF</sequence>
<reference evidence="2 3" key="1">
    <citation type="journal article" date="2010" name="Cell">
        <title>The genome of Naegleria gruberi illuminates early eukaryotic versatility.</title>
        <authorList>
            <person name="Fritz-Laylin L.K."/>
            <person name="Prochnik S.E."/>
            <person name="Ginger M.L."/>
            <person name="Dacks J.B."/>
            <person name="Carpenter M.L."/>
            <person name="Field M.C."/>
            <person name="Kuo A."/>
            <person name="Paredez A."/>
            <person name="Chapman J."/>
            <person name="Pham J."/>
            <person name="Shu S."/>
            <person name="Neupane R."/>
            <person name="Cipriano M."/>
            <person name="Mancuso J."/>
            <person name="Tu H."/>
            <person name="Salamov A."/>
            <person name="Lindquist E."/>
            <person name="Shapiro H."/>
            <person name="Lucas S."/>
            <person name="Grigoriev I.V."/>
            <person name="Cande W.Z."/>
            <person name="Fulton C."/>
            <person name="Rokhsar D.S."/>
            <person name="Dawson S.C."/>
        </authorList>
    </citation>
    <scope>NUCLEOTIDE SEQUENCE [LARGE SCALE GENOMIC DNA]</scope>
    <source>
        <strain evidence="2 3">NEG-M</strain>
    </source>
</reference>
<keyword evidence="1" id="KW-0732">Signal</keyword>
<dbReference type="Proteomes" id="UP000006671">
    <property type="component" value="Unassembled WGS sequence"/>
</dbReference>
<dbReference type="VEuPathDB" id="AmoebaDB:NAEGRDRAFT_75820"/>
<name>D2W348_NAEGR</name>
<dbReference type="AlphaFoldDB" id="D2W348"/>
<evidence type="ECO:0000313" key="2">
    <source>
        <dbReference type="EMBL" id="EFC36552.1"/>
    </source>
</evidence>
<keyword evidence="3" id="KW-1185">Reference proteome</keyword>
<feature type="signal peptide" evidence="1">
    <location>
        <begin position="1"/>
        <end position="19"/>
    </location>
</feature>
<gene>
    <name evidence="2" type="ORF">NAEGRDRAFT_75820</name>
</gene>
<dbReference type="KEGG" id="ngr:NAEGRDRAFT_75820"/>
<proteinExistence type="predicted"/>
<protein>
    <submittedName>
        <fullName evidence="2">Predicted protein</fullName>
    </submittedName>
</protein>
<dbReference type="RefSeq" id="XP_002669296.1">
    <property type="nucleotide sequence ID" value="XM_002669250.1"/>
</dbReference>